<proteinExistence type="predicted"/>
<organism evidence="1 2">
    <name type="scientific">Ilex paraguariensis</name>
    <name type="common">yerba mate</name>
    <dbReference type="NCBI Taxonomy" id="185542"/>
    <lineage>
        <taxon>Eukaryota</taxon>
        <taxon>Viridiplantae</taxon>
        <taxon>Streptophyta</taxon>
        <taxon>Embryophyta</taxon>
        <taxon>Tracheophyta</taxon>
        <taxon>Spermatophyta</taxon>
        <taxon>Magnoliopsida</taxon>
        <taxon>eudicotyledons</taxon>
        <taxon>Gunneridae</taxon>
        <taxon>Pentapetalae</taxon>
        <taxon>asterids</taxon>
        <taxon>campanulids</taxon>
        <taxon>Aquifoliales</taxon>
        <taxon>Aquifoliaceae</taxon>
        <taxon>Ilex</taxon>
    </lineage>
</organism>
<keyword evidence="2" id="KW-1185">Reference proteome</keyword>
<sequence>MAETSGKLMPYFGRSASNSRAVLPWSNLSKNRGQGSRDDEFGLQQVHHYRSNPVTAASFGAKAFAAAASVFH</sequence>
<gene>
    <name evidence="1" type="ORF">ILEXP_LOCUS51939</name>
</gene>
<protein>
    <submittedName>
        <fullName evidence="1">Uncharacterized protein</fullName>
    </submittedName>
</protein>
<dbReference type="AlphaFoldDB" id="A0ABC8ULA5"/>
<accession>A0ABC8ULA5</accession>
<comment type="caution">
    <text evidence="1">The sequence shown here is derived from an EMBL/GenBank/DDBJ whole genome shotgun (WGS) entry which is preliminary data.</text>
</comment>
<evidence type="ECO:0000313" key="2">
    <source>
        <dbReference type="Proteomes" id="UP001642360"/>
    </source>
</evidence>
<reference evidence="1 2" key="1">
    <citation type="submission" date="2024-02" db="EMBL/GenBank/DDBJ databases">
        <authorList>
            <person name="Vignale AGUSTIN F."/>
            <person name="Sosa J E."/>
            <person name="Modenutti C."/>
        </authorList>
    </citation>
    <scope>NUCLEOTIDE SEQUENCE [LARGE SCALE GENOMIC DNA]</scope>
</reference>
<evidence type="ECO:0000313" key="1">
    <source>
        <dbReference type="EMBL" id="CAK9181828.1"/>
    </source>
</evidence>
<dbReference type="EMBL" id="CAUOFW020008168">
    <property type="protein sequence ID" value="CAK9181828.1"/>
    <property type="molecule type" value="Genomic_DNA"/>
</dbReference>
<dbReference type="Proteomes" id="UP001642360">
    <property type="component" value="Unassembled WGS sequence"/>
</dbReference>
<name>A0ABC8ULA5_9AQUA</name>